<accession>A0A7W5ZZE2</accession>
<sequence>MAREEAVQRANANRSTALDQPRLYLDEGHVGLLGHQIADERAVRLDPGGVPVSAAWLGNRLSMLQRQLPPPDRALHTDLKTTCRGTAAQPATNRGNYPVPKIL</sequence>
<reference evidence="1 2" key="1">
    <citation type="submission" date="2020-08" db="EMBL/GenBank/DDBJ databases">
        <title>Genomic Encyclopedia of Type Strains, Phase IV (KMG-IV): sequencing the most valuable type-strain genomes for metagenomic binning, comparative biology and taxonomic classification.</title>
        <authorList>
            <person name="Goeker M."/>
        </authorList>
    </citation>
    <scope>NUCLEOTIDE SEQUENCE [LARGE SCALE GENOMIC DNA]</scope>
    <source>
        <strain evidence="1 2">DSM 14552</strain>
    </source>
</reference>
<dbReference type="RefSeq" id="WP_183614397.1">
    <property type="nucleotide sequence ID" value="NZ_JACICY010000008.1"/>
</dbReference>
<protein>
    <submittedName>
        <fullName evidence="1">Uncharacterized protein</fullName>
    </submittedName>
</protein>
<evidence type="ECO:0000313" key="2">
    <source>
        <dbReference type="Proteomes" id="UP000562395"/>
    </source>
</evidence>
<comment type="caution">
    <text evidence="1">The sequence shown here is derived from an EMBL/GenBank/DDBJ whole genome shotgun (WGS) entry which is preliminary data.</text>
</comment>
<gene>
    <name evidence="1" type="ORF">GGQ88_003188</name>
</gene>
<proteinExistence type="predicted"/>
<dbReference type="Proteomes" id="UP000562395">
    <property type="component" value="Unassembled WGS sequence"/>
</dbReference>
<dbReference type="AlphaFoldDB" id="A0A7W5ZZE2"/>
<evidence type="ECO:0000313" key="1">
    <source>
        <dbReference type="EMBL" id="MBB3861898.1"/>
    </source>
</evidence>
<name>A0A7W5ZZE2_9SPHN</name>
<dbReference type="EMBL" id="JACICY010000008">
    <property type="protein sequence ID" value="MBB3861898.1"/>
    <property type="molecule type" value="Genomic_DNA"/>
</dbReference>
<organism evidence="1 2">
    <name type="scientific">Novosphingobium hassiacum</name>
    <dbReference type="NCBI Taxonomy" id="173676"/>
    <lineage>
        <taxon>Bacteria</taxon>
        <taxon>Pseudomonadati</taxon>
        <taxon>Pseudomonadota</taxon>
        <taxon>Alphaproteobacteria</taxon>
        <taxon>Sphingomonadales</taxon>
        <taxon>Sphingomonadaceae</taxon>
        <taxon>Novosphingobium</taxon>
    </lineage>
</organism>
<keyword evidence="2" id="KW-1185">Reference proteome</keyword>